<dbReference type="Pfam" id="PF00440">
    <property type="entry name" value="TetR_N"/>
    <property type="match status" value="1"/>
</dbReference>
<proteinExistence type="predicted"/>
<reference evidence="4 5" key="1">
    <citation type="submission" date="2019-07" db="EMBL/GenBank/DDBJ databases">
        <title>Draft genome for Aliikangiella sp. M105.</title>
        <authorList>
            <person name="Wang G."/>
        </authorList>
    </citation>
    <scope>NUCLEOTIDE SEQUENCE [LARGE SCALE GENOMIC DNA]</scope>
    <source>
        <strain evidence="4 5">M105</strain>
    </source>
</reference>
<dbReference type="Gene3D" id="1.10.357.10">
    <property type="entry name" value="Tetracycline Repressor, domain 2"/>
    <property type="match status" value="1"/>
</dbReference>
<dbReference type="AlphaFoldDB" id="A0A545U0E6"/>
<evidence type="ECO:0000313" key="4">
    <source>
        <dbReference type="EMBL" id="TQV82947.1"/>
    </source>
</evidence>
<feature type="domain" description="HTH tetR-type" evidence="3">
    <location>
        <begin position="10"/>
        <end position="70"/>
    </location>
</feature>
<keyword evidence="1 2" id="KW-0238">DNA-binding</keyword>
<dbReference type="InterPro" id="IPR001647">
    <property type="entry name" value="HTH_TetR"/>
</dbReference>
<gene>
    <name evidence="4" type="ORF">FLL46_24565</name>
</gene>
<evidence type="ECO:0000259" key="3">
    <source>
        <dbReference type="PROSITE" id="PS50977"/>
    </source>
</evidence>
<dbReference type="OrthoDB" id="116240at2"/>
<protein>
    <submittedName>
        <fullName evidence="4">TetR/AcrR family transcriptional regulator</fullName>
    </submittedName>
</protein>
<sequence>MTQTRQQAAEQTRLKIIQAAFEIVGESGYEDLTTNSLIAKAGIAKGTLYHHFNNLDEVVYAMIKSLVEQSLDGVPVEKYDSLAEYLEAMGEYLMSDCINDPKVLNTIYGFIPKGMKDPKFKKLAVELLEGACDRITPAFQRFYGGKLTNEKIDHAIRMVDMFVSGFCIHYVIFEDKNKYQKLWSEFSEMLVRFLEK</sequence>
<organism evidence="4 5">
    <name type="scientific">Aliikangiella coralliicola</name>
    <dbReference type="NCBI Taxonomy" id="2592383"/>
    <lineage>
        <taxon>Bacteria</taxon>
        <taxon>Pseudomonadati</taxon>
        <taxon>Pseudomonadota</taxon>
        <taxon>Gammaproteobacteria</taxon>
        <taxon>Oceanospirillales</taxon>
        <taxon>Pleioneaceae</taxon>
        <taxon>Aliikangiella</taxon>
    </lineage>
</organism>
<comment type="caution">
    <text evidence="4">The sequence shown here is derived from an EMBL/GenBank/DDBJ whole genome shotgun (WGS) entry which is preliminary data.</text>
</comment>
<dbReference type="SUPFAM" id="SSF46689">
    <property type="entry name" value="Homeodomain-like"/>
    <property type="match status" value="1"/>
</dbReference>
<dbReference type="InterPro" id="IPR009057">
    <property type="entry name" value="Homeodomain-like_sf"/>
</dbReference>
<dbReference type="GO" id="GO:0003677">
    <property type="term" value="F:DNA binding"/>
    <property type="evidence" value="ECO:0007669"/>
    <property type="project" value="UniProtKB-UniRule"/>
</dbReference>
<dbReference type="Proteomes" id="UP000315439">
    <property type="component" value="Unassembled WGS sequence"/>
</dbReference>
<name>A0A545U0E6_9GAMM</name>
<dbReference type="PANTHER" id="PTHR43479">
    <property type="entry name" value="ACREF/ENVCD OPERON REPRESSOR-RELATED"/>
    <property type="match status" value="1"/>
</dbReference>
<evidence type="ECO:0000256" key="1">
    <source>
        <dbReference type="ARBA" id="ARBA00023125"/>
    </source>
</evidence>
<dbReference type="RefSeq" id="WP_142934709.1">
    <property type="nucleotide sequence ID" value="NZ_ML660171.1"/>
</dbReference>
<evidence type="ECO:0000313" key="5">
    <source>
        <dbReference type="Proteomes" id="UP000315439"/>
    </source>
</evidence>
<accession>A0A545U0E6</accession>
<dbReference type="PROSITE" id="PS50977">
    <property type="entry name" value="HTH_TETR_2"/>
    <property type="match status" value="1"/>
</dbReference>
<evidence type="ECO:0000256" key="2">
    <source>
        <dbReference type="PROSITE-ProRule" id="PRU00335"/>
    </source>
</evidence>
<dbReference type="PANTHER" id="PTHR43479:SF11">
    <property type="entry name" value="ACREF_ENVCD OPERON REPRESSOR-RELATED"/>
    <property type="match status" value="1"/>
</dbReference>
<dbReference type="InterPro" id="IPR050624">
    <property type="entry name" value="HTH-type_Tx_Regulator"/>
</dbReference>
<dbReference type="PRINTS" id="PR00455">
    <property type="entry name" value="HTHTETR"/>
</dbReference>
<dbReference type="EMBL" id="VIKS01000015">
    <property type="protein sequence ID" value="TQV82947.1"/>
    <property type="molecule type" value="Genomic_DNA"/>
</dbReference>
<feature type="DNA-binding region" description="H-T-H motif" evidence="2">
    <location>
        <begin position="33"/>
        <end position="52"/>
    </location>
</feature>
<keyword evidence="5" id="KW-1185">Reference proteome</keyword>